<dbReference type="InterPro" id="IPR001034">
    <property type="entry name" value="DeoR_HTH"/>
</dbReference>
<dbReference type="Proteomes" id="UP001310387">
    <property type="component" value="Unassembled WGS sequence"/>
</dbReference>
<proteinExistence type="predicted"/>
<evidence type="ECO:0000256" key="3">
    <source>
        <dbReference type="ARBA" id="ARBA00023163"/>
    </source>
</evidence>
<dbReference type="PANTHER" id="PTHR30146">
    <property type="entry name" value="LACI-RELATED TRANSCRIPTIONAL REPRESSOR"/>
    <property type="match status" value="1"/>
</dbReference>
<dbReference type="EMBL" id="JBAGLP010000105">
    <property type="protein sequence ID" value="MEG3613972.1"/>
    <property type="molecule type" value="Genomic_DNA"/>
</dbReference>
<evidence type="ECO:0000256" key="4">
    <source>
        <dbReference type="SAM" id="MobiDB-lite"/>
    </source>
</evidence>
<dbReference type="InterPro" id="IPR046335">
    <property type="entry name" value="LacI/GalR-like_sensor"/>
</dbReference>
<dbReference type="InterPro" id="IPR018356">
    <property type="entry name" value="Tscrpt_reg_HTH_DeoR_CS"/>
</dbReference>
<keyword evidence="7" id="KW-1185">Reference proteome</keyword>
<evidence type="ECO:0000256" key="2">
    <source>
        <dbReference type="ARBA" id="ARBA00023125"/>
    </source>
</evidence>
<feature type="region of interest" description="Disordered" evidence="4">
    <location>
        <begin position="68"/>
        <end position="92"/>
    </location>
</feature>
<accession>A0ABU7Z3I5</accession>
<reference evidence="6" key="2">
    <citation type="submission" date="2024-02" db="EMBL/GenBank/DDBJ databases">
        <authorList>
            <person name="Prathaban M."/>
            <person name="Mythili R."/>
            <person name="Sharmila Devi N."/>
            <person name="Sobanaa M."/>
            <person name="Prathiviraj R."/>
            <person name="Selvin J."/>
        </authorList>
    </citation>
    <scope>NUCLEOTIDE SEQUENCE</scope>
    <source>
        <strain evidence="6">MP1014</strain>
    </source>
</reference>
<dbReference type="InterPro" id="IPR036390">
    <property type="entry name" value="WH_DNA-bd_sf"/>
</dbReference>
<dbReference type="RefSeq" id="WP_332900834.1">
    <property type="nucleotide sequence ID" value="NZ_JBAGLP010000105.1"/>
</dbReference>
<protein>
    <submittedName>
        <fullName evidence="6">Substrate-binding domain-containing protein</fullName>
    </submittedName>
</protein>
<keyword evidence="2" id="KW-0238">DNA-binding</keyword>
<dbReference type="PROSITE" id="PS51000">
    <property type="entry name" value="HTH_DEOR_2"/>
    <property type="match status" value="1"/>
</dbReference>
<dbReference type="Pfam" id="PF13377">
    <property type="entry name" value="Peripla_BP_3"/>
    <property type="match status" value="1"/>
</dbReference>
<dbReference type="PROSITE" id="PS00894">
    <property type="entry name" value="HTH_DEOR_1"/>
    <property type="match status" value="1"/>
</dbReference>
<keyword evidence="3" id="KW-0804">Transcription</keyword>
<evidence type="ECO:0000313" key="7">
    <source>
        <dbReference type="Proteomes" id="UP001310387"/>
    </source>
</evidence>
<dbReference type="SMART" id="SM00420">
    <property type="entry name" value="HTH_DEOR"/>
    <property type="match status" value="1"/>
</dbReference>
<evidence type="ECO:0000256" key="1">
    <source>
        <dbReference type="ARBA" id="ARBA00023015"/>
    </source>
</evidence>
<organism evidence="6 7">
    <name type="scientific">Isoptericola haloaureus</name>
    <dbReference type="NCBI Taxonomy" id="1542902"/>
    <lineage>
        <taxon>Bacteria</taxon>
        <taxon>Bacillati</taxon>
        <taxon>Actinomycetota</taxon>
        <taxon>Actinomycetes</taxon>
        <taxon>Micrococcales</taxon>
        <taxon>Promicromonosporaceae</taxon>
        <taxon>Isoptericola</taxon>
    </lineage>
</organism>
<dbReference type="SUPFAM" id="SSF53822">
    <property type="entry name" value="Periplasmic binding protein-like I"/>
    <property type="match status" value="1"/>
</dbReference>
<evidence type="ECO:0000313" key="6">
    <source>
        <dbReference type="EMBL" id="MEG3613972.1"/>
    </source>
</evidence>
<dbReference type="Pfam" id="PF08220">
    <property type="entry name" value="HTH_DeoR"/>
    <property type="match status" value="1"/>
</dbReference>
<dbReference type="SUPFAM" id="SSF46785">
    <property type="entry name" value="Winged helix' DNA-binding domain"/>
    <property type="match status" value="1"/>
</dbReference>
<dbReference type="Gene3D" id="3.40.50.2300">
    <property type="match status" value="2"/>
</dbReference>
<feature type="compositionally biased region" description="Basic and acidic residues" evidence="4">
    <location>
        <begin position="68"/>
        <end position="79"/>
    </location>
</feature>
<gene>
    <name evidence="6" type="ORF">V5O49_02415</name>
</gene>
<dbReference type="CDD" id="cd06267">
    <property type="entry name" value="PBP1_LacI_sugar_binding-like"/>
    <property type="match status" value="1"/>
</dbReference>
<dbReference type="PRINTS" id="PR00037">
    <property type="entry name" value="HTHLACR"/>
</dbReference>
<dbReference type="InterPro" id="IPR036388">
    <property type="entry name" value="WH-like_DNA-bd_sf"/>
</dbReference>
<feature type="domain" description="HTH deoR-type" evidence="5">
    <location>
        <begin position="11"/>
        <end position="66"/>
    </location>
</feature>
<dbReference type="InterPro" id="IPR028082">
    <property type="entry name" value="Peripla_BP_I"/>
</dbReference>
<keyword evidence="1" id="KW-0805">Transcription regulation</keyword>
<sequence length="374" mass="40304">MTQDTARAPLPAERDAHLLGVLERDGVVRVADLTAELGVTAVTVRRDIARLEREGRLARVHGGAVAVRAERTADRREDTPAETPDADPRTTGSIGVLVPSLDYYWPEVVRGMEAEARRHGLRIVLRGSSYDTTDERPALRRLVESEEVRGLVCAPRMDGRTAPDVVEWLAASGVPHVLVEREAARGPHRAALESVVSDHALGALMAVHHLADLGHRRVGLVLSRESPTSRKIAAGWRAACHELGLTSAEHFERLAPDRKRPEFAGVVDDVVSTALGSGTTGLLVHSDPEASAIAQRAMDRGLSVPGDLSVVAYDDEVASLFSPAMTAVHPPRDAVGHAAVDLLVKRLADPSRPVHREAISPRLMVRESTGPVPR</sequence>
<name>A0ABU7Z3I5_9MICO</name>
<dbReference type="Gene3D" id="1.10.10.10">
    <property type="entry name" value="Winged helix-like DNA-binding domain superfamily/Winged helix DNA-binding domain"/>
    <property type="match status" value="1"/>
</dbReference>
<reference evidence="6" key="1">
    <citation type="journal article" date="2024" name="Antonie Van Leeuwenhoek">
        <title>Isoptericola haloaureus sp. nov., a dimorphic actinobacterium isolated from mangrove sediments of southeast India, implicating biosaline agricultural significance through nitrogen fixation and salt tolerance genes.</title>
        <authorList>
            <person name="Prathaban M."/>
            <person name="Prathiviraj R."/>
            <person name="Ravichandran M."/>
            <person name="Natarajan S.D."/>
            <person name="Sobanaa M."/>
            <person name="Hari Krishna Kumar S."/>
            <person name="Chandrasekar V."/>
            <person name="Selvin J."/>
        </authorList>
    </citation>
    <scope>NUCLEOTIDE SEQUENCE</scope>
    <source>
        <strain evidence="6">MP1014</strain>
    </source>
</reference>
<comment type="caution">
    <text evidence="6">The sequence shown here is derived from an EMBL/GenBank/DDBJ whole genome shotgun (WGS) entry which is preliminary data.</text>
</comment>
<evidence type="ECO:0000259" key="5">
    <source>
        <dbReference type="PROSITE" id="PS51000"/>
    </source>
</evidence>
<dbReference type="PANTHER" id="PTHR30146:SF155">
    <property type="entry name" value="ALANINE RACEMASE"/>
    <property type="match status" value="1"/>
</dbReference>